<feature type="signal peptide" evidence="18">
    <location>
        <begin position="1"/>
        <end position="17"/>
    </location>
</feature>
<gene>
    <name evidence="20" type="primary">LOC101862590</name>
</gene>
<evidence type="ECO:0000256" key="7">
    <source>
        <dbReference type="ARBA" id="ARBA00047368"/>
    </source>
</evidence>
<feature type="chain" id="PRO_5045192508" evidence="18">
    <location>
        <begin position="18"/>
        <end position="235"/>
    </location>
</feature>
<evidence type="ECO:0000256" key="17">
    <source>
        <dbReference type="SAM" id="Phobius"/>
    </source>
</evidence>
<evidence type="ECO:0000256" key="11">
    <source>
        <dbReference type="ARBA" id="ARBA00048701"/>
    </source>
</evidence>
<comment type="catalytic activity">
    <reaction evidence="8">
        <text>13-octadecanoyloxy-octadecanoate + H2O = 13-hydroxy-octadecanoate + octadecanoate + H(+)</text>
        <dbReference type="Rhea" id="RHEA:52084"/>
        <dbReference type="ChEBI" id="CHEBI:15377"/>
        <dbReference type="ChEBI" id="CHEBI:15378"/>
        <dbReference type="ChEBI" id="CHEBI:25629"/>
        <dbReference type="ChEBI" id="CHEBI:136304"/>
        <dbReference type="ChEBI" id="CHEBI:136335"/>
    </reaction>
    <physiologicalReaction direction="left-to-right" evidence="8">
        <dbReference type="Rhea" id="RHEA:52085"/>
    </physiologicalReaction>
</comment>
<dbReference type="Proteomes" id="UP000694888">
    <property type="component" value="Unplaced"/>
</dbReference>
<evidence type="ECO:0000313" key="20">
    <source>
        <dbReference type="RefSeq" id="XP_005101405.1"/>
    </source>
</evidence>
<organism evidence="19 20">
    <name type="scientific">Aplysia californica</name>
    <name type="common">California sea hare</name>
    <dbReference type="NCBI Taxonomy" id="6500"/>
    <lineage>
        <taxon>Eukaryota</taxon>
        <taxon>Metazoa</taxon>
        <taxon>Spiralia</taxon>
        <taxon>Lophotrochozoa</taxon>
        <taxon>Mollusca</taxon>
        <taxon>Gastropoda</taxon>
        <taxon>Heterobranchia</taxon>
        <taxon>Euthyneura</taxon>
        <taxon>Tectipleura</taxon>
        <taxon>Aplysiida</taxon>
        <taxon>Aplysioidea</taxon>
        <taxon>Aplysiidae</taxon>
        <taxon>Aplysia</taxon>
    </lineage>
</organism>
<feature type="transmembrane region" description="Helical" evidence="17">
    <location>
        <begin position="83"/>
        <end position="106"/>
    </location>
</feature>
<dbReference type="RefSeq" id="XP_005101405.1">
    <property type="nucleotide sequence ID" value="XM_005101348.3"/>
</dbReference>
<comment type="catalytic activity">
    <reaction evidence="16">
        <text>12-(9Z-hexadecenoyloxy)-octadecanoate + H2O = 12-hydroxyoctadecanoate + (9Z)-hexadecenoate + H(+)</text>
        <dbReference type="Rhea" id="RHEA:52072"/>
        <dbReference type="ChEBI" id="CHEBI:15377"/>
        <dbReference type="ChEBI" id="CHEBI:15378"/>
        <dbReference type="ChEBI" id="CHEBI:32372"/>
        <dbReference type="ChEBI" id="CHEBI:84201"/>
        <dbReference type="ChEBI" id="CHEBI:136312"/>
    </reaction>
    <physiologicalReaction direction="left-to-right" evidence="16">
        <dbReference type="Rhea" id="RHEA:52073"/>
    </physiologicalReaction>
</comment>
<comment type="catalytic activity">
    <reaction evidence="9">
        <text>9-hexadecanoyloxy-octadecanoate + H2O = 9-hydroxy-octadecanoate + hexadecanoate + H(+)</text>
        <dbReference type="Rhea" id="RHEA:52052"/>
        <dbReference type="ChEBI" id="CHEBI:7896"/>
        <dbReference type="ChEBI" id="CHEBI:15377"/>
        <dbReference type="ChEBI" id="CHEBI:15378"/>
        <dbReference type="ChEBI" id="CHEBI:83670"/>
        <dbReference type="ChEBI" id="CHEBI:136286"/>
    </reaction>
    <physiologicalReaction direction="left-to-right" evidence="9">
        <dbReference type="Rhea" id="RHEA:52053"/>
    </physiologicalReaction>
</comment>
<evidence type="ECO:0000256" key="10">
    <source>
        <dbReference type="ARBA" id="ARBA00048680"/>
    </source>
</evidence>
<evidence type="ECO:0000256" key="5">
    <source>
        <dbReference type="ARBA" id="ARBA00022989"/>
    </source>
</evidence>
<name>A0ABM0JTX6_APLCA</name>
<keyword evidence="4 17" id="KW-0812">Transmembrane</keyword>
<evidence type="ECO:0000256" key="8">
    <source>
        <dbReference type="ARBA" id="ARBA00047427"/>
    </source>
</evidence>
<evidence type="ECO:0000256" key="14">
    <source>
        <dbReference type="ARBA" id="ARBA00049296"/>
    </source>
</evidence>
<comment type="subcellular location">
    <subcellularLocation>
        <location evidence="2">Endomembrane system</location>
        <topology evidence="2">Multi-pass membrane protein</topology>
    </subcellularLocation>
</comment>
<evidence type="ECO:0000256" key="9">
    <source>
        <dbReference type="ARBA" id="ARBA00047863"/>
    </source>
</evidence>
<dbReference type="PANTHER" id="PTHR10989">
    <property type="entry name" value="ANDROGEN-INDUCED PROTEIN 1-RELATED"/>
    <property type="match status" value="1"/>
</dbReference>
<evidence type="ECO:0000256" key="3">
    <source>
        <dbReference type="ARBA" id="ARBA00009300"/>
    </source>
</evidence>
<keyword evidence="19" id="KW-1185">Reference proteome</keyword>
<evidence type="ECO:0000256" key="16">
    <source>
        <dbReference type="ARBA" id="ARBA00049428"/>
    </source>
</evidence>
<comment type="catalytic activity">
    <reaction evidence="14">
        <text>13-(9Z-octadecenoyloxy)-octadecanoate + H2O = 13-hydroxy-octadecanoate + (9Z)-octadecenoate + H(+)</text>
        <dbReference type="Rhea" id="RHEA:52064"/>
        <dbReference type="ChEBI" id="CHEBI:15377"/>
        <dbReference type="ChEBI" id="CHEBI:15378"/>
        <dbReference type="ChEBI" id="CHEBI:30823"/>
        <dbReference type="ChEBI" id="CHEBI:136303"/>
        <dbReference type="ChEBI" id="CHEBI:136304"/>
    </reaction>
    <physiologicalReaction direction="left-to-right" evidence="14">
        <dbReference type="Rhea" id="RHEA:52065"/>
    </physiologicalReaction>
</comment>
<dbReference type="PANTHER" id="PTHR10989:SF16">
    <property type="entry name" value="AT02829P-RELATED"/>
    <property type="match status" value="1"/>
</dbReference>
<evidence type="ECO:0000256" key="12">
    <source>
        <dbReference type="ARBA" id="ARBA00048800"/>
    </source>
</evidence>
<comment type="catalytic activity">
    <reaction evidence="11">
        <text>12-(9Z-octadecenoyloxy)-octadecanoate + H2O = 12-hydroxyoctadecanoate + (9Z)-octadecenoate + H(+)</text>
        <dbReference type="Rhea" id="RHEA:52060"/>
        <dbReference type="ChEBI" id="CHEBI:15377"/>
        <dbReference type="ChEBI" id="CHEBI:15378"/>
        <dbReference type="ChEBI" id="CHEBI:30823"/>
        <dbReference type="ChEBI" id="CHEBI:84201"/>
        <dbReference type="ChEBI" id="CHEBI:136302"/>
    </reaction>
    <physiologicalReaction direction="left-to-right" evidence="11">
        <dbReference type="Rhea" id="RHEA:52061"/>
    </physiologicalReaction>
</comment>
<evidence type="ECO:0000256" key="1">
    <source>
        <dbReference type="ARBA" id="ARBA00000923"/>
    </source>
</evidence>
<proteinExistence type="inferred from homology"/>
<dbReference type="Pfam" id="PF04750">
    <property type="entry name" value="Far-17a_AIG1"/>
    <property type="match status" value="1"/>
</dbReference>
<feature type="transmembrane region" description="Helical" evidence="17">
    <location>
        <begin position="152"/>
        <end position="173"/>
    </location>
</feature>
<protein>
    <submittedName>
        <fullName evidence="20">Androgen-induced gene 1 protein</fullName>
    </submittedName>
</protein>
<comment type="catalytic activity">
    <reaction evidence="1">
        <text>9-(9Z-hexadecenoyloxy)-octadecanoate + H2O = (9Z)-hexadecenoate + 9-hydroxy-octadecanoate + H(+)</text>
        <dbReference type="Rhea" id="RHEA:52068"/>
        <dbReference type="ChEBI" id="CHEBI:15377"/>
        <dbReference type="ChEBI" id="CHEBI:15378"/>
        <dbReference type="ChEBI" id="CHEBI:32372"/>
        <dbReference type="ChEBI" id="CHEBI:136286"/>
        <dbReference type="ChEBI" id="CHEBI:136309"/>
    </reaction>
    <physiologicalReaction direction="left-to-right" evidence="1">
        <dbReference type="Rhea" id="RHEA:52069"/>
    </physiologicalReaction>
</comment>
<evidence type="ECO:0000256" key="18">
    <source>
        <dbReference type="SAM" id="SignalP"/>
    </source>
</evidence>
<evidence type="ECO:0000313" key="19">
    <source>
        <dbReference type="Proteomes" id="UP000694888"/>
    </source>
</evidence>
<sequence length="235" mass="27114">MSALIILFHLIVFTIDAVSLVYDIGYIDIGHAGFGGKFKFLTIWNICLQTLYYGLSLLKDLTEEEAGPAGQARRSTLHRWRDSFLTIIAFPVGSFVVMTFWALYAIDRELVYPKRLDGIIPPWLNHTLHTTVLPFLLIEKSLIYHQHPKKHVGILGSCGLALIYLAWILFIAYYDNFWVYPVLEVLAAHERAVFIFVCLLFFASLYILGESITTFNWRKELRVLRVVQISRNKKD</sequence>
<reference evidence="20" key="1">
    <citation type="submission" date="2025-08" db="UniProtKB">
        <authorList>
            <consortium name="RefSeq"/>
        </authorList>
    </citation>
    <scope>IDENTIFICATION</scope>
</reference>
<accession>A0ABM0JTX6</accession>
<evidence type="ECO:0000256" key="13">
    <source>
        <dbReference type="ARBA" id="ARBA00049221"/>
    </source>
</evidence>
<feature type="transmembrane region" description="Helical" evidence="17">
    <location>
        <begin position="193"/>
        <end position="215"/>
    </location>
</feature>
<keyword evidence="6 17" id="KW-0472">Membrane</keyword>
<comment type="catalytic activity">
    <reaction evidence="12">
        <text>9-(9Z-octadecenoyloxy)-octadecanoate + H2O = 9-hydroxy-octadecanoate + (9Z)-octadecenoate + H(+)</text>
        <dbReference type="Rhea" id="RHEA:52048"/>
        <dbReference type="ChEBI" id="CHEBI:15377"/>
        <dbReference type="ChEBI" id="CHEBI:15378"/>
        <dbReference type="ChEBI" id="CHEBI:30823"/>
        <dbReference type="ChEBI" id="CHEBI:136282"/>
        <dbReference type="ChEBI" id="CHEBI:136286"/>
    </reaction>
    <physiologicalReaction direction="left-to-right" evidence="12">
        <dbReference type="Rhea" id="RHEA:52049"/>
    </physiologicalReaction>
</comment>
<comment type="catalytic activity">
    <reaction evidence="10">
        <text>12-octadecanoyloxy-octadecanoate + H2O = 12-hydroxyoctadecanoate + octadecanoate + H(+)</text>
        <dbReference type="Rhea" id="RHEA:52080"/>
        <dbReference type="ChEBI" id="CHEBI:15377"/>
        <dbReference type="ChEBI" id="CHEBI:15378"/>
        <dbReference type="ChEBI" id="CHEBI:25629"/>
        <dbReference type="ChEBI" id="CHEBI:84201"/>
        <dbReference type="ChEBI" id="CHEBI:136330"/>
    </reaction>
    <physiologicalReaction direction="left-to-right" evidence="10">
        <dbReference type="Rhea" id="RHEA:52081"/>
    </physiologicalReaction>
</comment>
<comment type="catalytic activity">
    <reaction evidence="15">
        <text>13-(9Z-hexadecenoyloxy)-octadecanoate + H2O = 13-hydroxy-octadecanoate + (9Z)-hexadecenoate + H(+)</text>
        <dbReference type="Rhea" id="RHEA:52076"/>
        <dbReference type="ChEBI" id="CHEBI:15377"/>
        <dbReference type="ChEBI" id="CHEBI:15378"/>
        <dbReference type="ChEBI" id="CHEBI:32372"/>
        <dbReference type="ChEBI" id="CHEBI:136304"/>
        <dbReference type="ChEBI" id="CHEBI:136315"/>
    </reaction>
    <physiologicalReaction direction="left-to-right" evidence="15">
        <dbReference type="Rhea" id="RHEA:52077"/>
    </physiologicalReaction>
</comment>
<comment type="catalytic activity">
    <reaction evidence="13">
        <text>9-octadecanoyloxy-octadecanoate + H2O = 9-hydroxy-octadecanoate + octadecanoate + H(+)</text>
        <dbReference type="Rhea" id="RHEA:52096"/>
        <dbReference type="ChEBI" id="CHEBI:15377"/>
        <dbReference type="ChEBI" id="CHEBI:15378"/>
        <dbReference type="ChEBI" id="CHEBI:25629"/>
        <dbReference type="ChEBI" id="CHEBI:136286"/>
        <dbReference type="ChEBI" id="CHEBI:136373"/>
    </reaction>
    <physiologicalReaction direction="left-to-right" evidence="13">
        <dbReference type="Rhea" id="RHEA:52097"/>
    </physiologicalReaction>
</comment>
<keyword evidence="5 17" id="KW-1133">Transmembrane helix</keyword>
<evidence type="ECO:0000256" key="4">
    <source>
        <dbReference type="ARBA" id="ARBA00022692"/>
    </source>
</evidence>
<dbReference type="InterPro" id="IPR006838">
    <property type="entry name" value="ADTRP_AIG1"/>
</dbReference>
<comment type="similarity">
    <text evidence="3">Belongs to the AIG1 family.</text>
</comment>
<evidence type="ECO:0000256" key="2">
    <source>
        <dbReference type="ARBA" id="ARBA00004127"/>
    </source>
</evidence>
<keyword evidence="18" id="KW-0732">Signal</keyword>
<comment type="catalytic activity">
    <reaction evidence="7">
        <text>12-hexadecanoyloxy-octadecanoate + H2O = 12-hydroxyoctadecanoate + hexadecanoate + H(+)</text>
        <dbReference type="Rhea" id="RHEA:52056"/>
        <dbReference type="ChEBI" id="CHEBI:7896"/>
        <dbReference type="ChEBI" id="CHEBI:15377"/>
        <dbReference type="ChEBI" id="CHEBI:15378"/>
        <dbReference type="ChEBI" id="CHEBI:83677"/>
        <dbReference type="ChEBI" id="CHEBI:84201"/>
    </reaction>
    <physiologicalReaction direction="left-to-right" evidence="7">
        <dbReference type="Rhea" id="RHEA:52057"/>
    </physiologicalReaction>
</comment>
<dbReference type="GeneID" id="101862590"/>
<evidence type="ECO:0000256" key="6">
    <source>
        <dbReference type="ARBA" id="ARBA00023136"/>
    </source>
</evidence>
<evidence type="ECO:0000256" key="15">
    <source>
        <dbReference type="ARBA" id="ARBA00049322"/>
    </source>
</evidence>